<dbReference type="InterPro" id="IPR036597">
    <property type="entry name" value="Fido-like_dom_sf"/>
</dbReference>
<protein>
    <submittedName>
        <fullName evidence="2">Fic/DOC family protein</fullName>
    </submittedName>
</protein>
<evidence type="ECO:0000259" key="1">
    <source>
        <dbReference type="PROSITE" id="PS51459"/>
    </source>
</evidence>
<evidence type="ECO:0000313" key="2">
    <source>
        <dbReference type="EMBL" id="AIZ57161.1"/>
    </source>
</evidence>
<dbReference type="Pfam" id="PF02661">
    <property type="entry name" value="Fic"/>
    <property type="match status" value="1"/>
</dbReference>
<dbReference type="InterPro" id="IPR040198">
    <property type="entry name" value="Fido_containing"/>
</dbReference>
<dbReference type="KEGG" id="mear:Mpt1_c12990"/>
<dbReference type="PROSITE" id="PS51459">
    <property type="entry name" value="FIDO"/>
    <property type="match status" value="1"/>
</dbReference>
<name>A0A0A7LI40_9ARCH</name>
<sequence>MRRYDYSFIRNLKISAGIVSLTNKIESSKIQEKQRKKVNSDIFVALESIARVQSVKGSNAIEGIVTTDRRMEEIVNKNSAPLNHNEMEIAGYRDVLDLIHREYRTLELNEELILGMHKIMSSYTPRGGGMYKEQDNIIISTDENGARSVRFVPVTSKETPKAMEQLILAYMEAKDDAGIDPLILIPCFILDFLCIHPFSDGNGRISRLMTLLLMYKNDIDVGKYVSFEAQINESKNRYYEALKRSSEEWHSDKNDYVPFIENFIFTLFSCYKELDRRFDVVGDKRVNKGNRVEAAVLNSMAPISKAEISELLPDISITTIEAKLSELQKQGKIKKIGDKKSAKYMKK</sequence>
<gene>
    <name evidence="2" type="ORF">Mpt1_c12990</name>
</gene>
<dbReference type="PANTHER" id="PTHR13504:SF38">
    <property type="entry name" value="FIDO DOMAIN-CONTAINING PROTEIN"/>
    <property type="match status" value="1"/>
</dbReference>
<feature type="domain" description="Fido" evidence="1">
    <location>
        <begin position="108"/>
        <end position="262"/>
    </location>
</feature>
<reference evidence="2 3" key="1">
    <citation type="journal article" date="2014" name="Appl. Environ. Microbiol.">
        <title>Comparative Genome Analysis of 'Candidatus Methanoplasma termitum' Indicates a New Mode of Energy Metabolism in the Seventh Order of Methanogens.</title>
        <authorList>
            <person name="Lang K."/>
            <person name="Schuldes J."/>
            <person name="Klingl A."/>
            <person name="Poehlein A."/>
            <person name="Daniel R."/>
            <person name="Brune A."/>
        </authorList>
    </citation>
    <scope>NUCLEOTIDE SEQUENCE [LARGE SCALE GENOMIC DNA]</scope>
    <source>
        <strain evidence="3">Mpt1</strain>
    </source>
</reference>
<dbReference type="STRING" id="1577791.Mpt1_c12990"/>
<organism evidence="2 3">
    <name type="scientific">Candidatus Methanoplasma termitum</name>
    <dbReference type="NCBI Taxonomy" id="1577791"/>
    <lineage>
        <taxon>Archaea</taxon>
        <taxon>Methanobacteriati</taxon>
        <taxon>Thermoplasmatota</taxon>
        <taxon>Thermoplasmata</taxon>
        <taxon>Methanomassiliicoccales</taxon>
        <taxon>Methanomassiliicoccaceae</taxon>
        <taxon>Candidatus Methanoplasma</taxon>
    </lineage>
</organism>
<dbReference type="HOGENOM" id="CLU_046381_0_0_2"/>
<dbReference type="Proteomes" id="UP000030787">
    <property type="component" value="Chromosome"/>
</dbReference>
<proteinExistence type="predicted"/>
<dbReference type="SUPFAM" id="SSF140931">
    <property type="entry name" value="Fic-like"/>
    <property type="match status" value="1"/>
</dbReference>
<dbReference type="OrthoDB" id="350952at2157"/>
<dbReference type="InterPro" id="IPR003812">
    <property type="entry name" value="Fido"/>
</dbReference>
<evidence type="ECO:0000313" key="3">
    <source>
        <dbReference type="Proteomes" id="UP000030787"/>
    </source>
</evidence>
<keyword evidence="3" id="KW-1185">Reference proteome</keyword>
<dbReference type="AlphaFoldDB" id="A0A0A7LI40"/>
<accession>A0A0A7LI40</accession>
<dbReference type="EMBL" id="CP010070">
    <property type="protein sequence ID" value="AIZ57161.1"/>
    <property type="molecule type" value="Genomic_DNA"/>
</dbReference>
<dbReference type="Gene3D" id="1.10.3290.10">
    <property type="entry name" value="Fido-like domain"/>
    <property type="match status" value="1"/>
</dbReference>
<dbReference type="PANTHER" id="PTHR13504">
    <property type="entry name" value="FIDO DOMAIN-CONTAINING PROTEIN DDB_G0283145"/>
    <property type="match status" value="1"/>
</dbReference>
<dbReference type="GeneID" id="24818960"/>
<dbReference type="RefSeq" id="WP_048113228.1">
    <property type="nucleotide sequence ID" value="NZ_CP010070.1"/>
</dbReference>